<reference evidence="1" key="1">
    <citation type="submission" date="2021-02" db="EMBL/GenBank/DDBJ databases">
        <title>Infant gut strain persistence is associated with maternal origin, phylogeny, and functional potential including surface adhesion and iron acquisition.</title>
        <authorList>
            <person name="Lou Y.C."/>
        </authorList>
    </citation>
    <scope>NUCLEOTIDE SEQUENCE</scope>
    <source>
        <strain evidence="1">L3_108_031G1_dasL3_108_031G1_concoct_20</strain>
    </source>
</reference>
<name>A0A943A3Q9_VEIPA</name>
<evidence type="ECO:0000313" key="2">
    <source>
        <dbReference type="Proteomes" id="UP000778864"/>
    </source>
</evidence>
<protein>
    <recommendedName>
        <fullName evidence="3">GTP pyrophosphokinase</fullName>
    </recommendedName>
</protein>
<dbReference type="SUPFAM" id="SSF109604">
    <property type="entry name" value="HD-domain/PDEase-like"/>
    <property type="match status" value="1"/>
</dbReference>
<dbReference type="Gene3D" id="1.10.3210.10">
    <property type="entry name" value="Hypothetical protein af1432"/>
    <property type="match status" value="1"/>
</dbReference>
<comment type="caution">
    <text evidence="1">The sequence shown here is derived from an EMBL/GenBank/DDBJ whole genome shotgun (WGS) entry which is preliminary data.</text>
</comment>
<accession>A0A943A3Q9</accession>
<dbReference type="EMBL" id="JAGZMU010000005">
    <property type="protein sequence ID" value="MBS4893770.1"/>
    <property type="molecule type" value="Genomic_DNA"/>
</dbReference>
<gene>
    <name evidence="1" type="ORF">KHZ90_08345</name>
</gene>
<proteinExistence type="predicted"/>
<dbReference type="Proteomes" id="UP000778864">
    <property type="component" value="Unassembled WGS sequence"/>
</dbReference>
<sequence length="167" mass="19750">MQELLEKSIIFATEKHMGQVDKSSQPYILHPLRVMENCLNIETKIVAVLHDILEDTDTTKEDLLEFLPEYLVNSIVEITKVENEAYEDYLKRVGSNYYATQVKLMDLKDNMNLDRLEKIEMKDMKRYLKYRKAVEYLKDYGNMEEPIIFSERKVIATAKVNFNVKEE</sequence>
<dbReference type="AlphaFoldDB" id="A0A943A3Q9"/>
<dbReference type="RefSeq" id="WP_278468040.1">
    <property type="nucleotide sequence ID" value="NZ_JAGZMU010000005.1"/>
</dbReference>
<evidence type="ECO:0000313" key="1">
    <source>
        <dbReference type="EMBL" id="MBS4893770.1"/>
    </source>
</evidence>
<organism evidence="1 2">
    <name type="scientific">Veillonella parvula</name>
    <name type="common">Staphylococcus parvulus</name>
    <dbReference type="NCBI Taxonomy" id="29466"/>
    <lineage>
        <taxon>Bacteria</taxon>
        <taxon>Bacillati</taxon>
        <taxon>Bacillota</taxon>
        <taxon>Negativicutes</taxon>
        <taxon>Veillonellales</taxon>
        <taxon>Veillonellaceae</taxon>
        <taxon>Veillonella</taxon>
    </lineage>
</organism>
<evidence type="ECO:0008006" key="3">
    <source>
        <dbReference type="Google" id="ProtNLM"/>
    </source>
</evidence>